<accession>A0A7V8FJ89</accession>
<protein>
    <recommendedName>
        <fullName evidence="3">DUF4974 domain-containing protein</fullName>
    </recommendedName>
</protein>
<dbReference type="Proteomes" id="UP000487117">
    <property type="component" value="Unassembled WGS sequence"/>
</dbReference>
<evidence type="ECO:0000313" key="1">
    <source>
        <dbReference type="EMBL" id="KAF1017074.1"/>
    </source>
</evidence>
<gene>
    <name evidence="1" type="ORF">GAK31_00333</name>
</gene>
<evidence type="ECO:0000313" key="2">
    <source>
        <dbReference type="Proteomes" id="UP000487117"/>
    </source>
</evidence>
<dbReference type="AlphaFoldDB" id="A0A7V8FJ89"/>
<evidence type="ECO:0008006" key="3">
    <source>
        <dbReference type="Google" id="ProtNLM"/>
    </source>
</evidence>
<proteinExistence type="predicted"/>
<reference evidence="2" key="1">
    <citation type="journal article" date="2020" name="MBio">
        <title>Horizontal gene transfer to a defensive symbiont with a reduced genome amongst a multipartite beetle microbiome.</title>
        <authorList>
            <person name="Waterworth S.C."/>
            <person name="Florez L.V."/>
            <person name="Rees E.R."/>
            <person name="Hertweck C."/>
            <person name="Kaltenpoth M."/>
            <person name="Kwan J.C."/>
        </authorList>
    </citation>
    <scope>NUCLEOTIDE SEQUENCE [LARGE SCALE GENOMIC DNA]</scope>
</reference>
<organism evidence="1 2">
    <name type="scientific">Stenotrophomonas maltophilia</name>
    <name type="common">Pseudomonas maltophilia</name>
    <name type="synonym">Xanthomonas maltophilia</name>
    <dbReference type="NCBI Taxonomy" id="40324"/>
    <lineage>
        <taxon>Bacteria</taxon>
        <taxon>Pseudomonadati</taxon>
        <taxon>Pseudomonadota</taxon>
        <taxon>Gammaproteobacteria</taxon>
        <taxon>Lysobacterales</taxon>
        <taxon>Lysobacteraceae</taxon>
        <taxon>Stenotrophomonas</taxon>
        <taxon>Stenotrophomonas maltophilia group</taxon>
    </lineage>
</organism>
<comment type="caution">
    <text evidence="1">The sequence shown here is derived from an EMBL/GenBank/DDBJ whole genome shotgun (WGS) entry which is preliminary data.</text>
</comment>
<dbReference type="EMBL" id="WNDS01000001">
    <property type="protein sequence ID" value="KAF1017074.1"/>
    <property type="molecule type" value="Genomic_DNA"/>
</dbReference>
<sequence length="72" mass="8190">MVFRDDRLGDVADQFNRLNRVRLQVDDPAAAALCLTGNLHGDDVESLRLFLAQQPHLQAVREGHVIRVRSRQ</sequence>
<name>A0A7V8FJ89_STEMA</name>